<feature type="transmembrane region" description="Helical" evidence="6">
    <location>
        <begin position="117"/>
        <end position="139"/>
    </location>
</feature>
<dbReference type="InterPro" id="IPR036259">
    <property type="entry name" value="MFS_trans_sf"/>
</dbReference>
<feature type="transmembrane region" description="Helical" evidence="6">
    <location>
        <begin position="305"/>
        <end position="329"/>
    </location>
</feature>
<dbReference type="SUPFAM" id="SSF103473">
    <property type="entry name" value="MFS general substrate transporter"/>
    <property type="match status" value="1"/>
</dbReference>
<dbReference type="AlphaFoldDB" id="A0A0N1HD54"/>
<dbReference type="GO" id="GO:0016020">
    <property type="term" value="C:membrane"/>
    <property type="evidence" value="ECO:0007669"/>
    <property type="project" value="UniProtKB-SubCell"/>
</dbReference>
<feature type="transmembrane region" description="Helical" evidence="6">
    <location>
        <begin position="371"/>
        <end position="389"/>
    </location>
</feature>
<comment type="subcellular location">
    <subcellularLocation>
        <location evidence="1">Membrane</location>
        <topology evidence="1">Multi-pass membrane protein</topology>
    </subcellularLocation>
</comment>
<keyword evidence="2" id="KW-0813">Transport</keyword>
<feature type="transmembrane region" description="Helical" evidence="6">
    <location>
        <begin position="51"/>
        <end position="76"/>
    </location>
</feature>
<dbReference type="InterPro" id="IPR020846">
    <property type="entry name" value="MFS_dom"/>
</dbReference>
<dbReference type="PANTHER" id="PTHR43791">
    <property type="entry name" value="PERMEASE-RELATED"/>
    <property type="match status" value="1"/>
</dbReference>
<proteinExistence type="predicted"/>
<dbReference type="PANTHER" id="PTHR43791:SF47">
    <property type="entry name" value="MAJOR FACILITATOR SUPERFAMILY (MFS) PROFILE DOMAIN-CONTAINING PROTEIN-RELATED"/>
    <property type="match status" value="1"/>
</dbReference>
<dbReference type="OrthoDB" id="3639251at2759"/>
<evidence type="ECO:0000256" key="2">
    <source>
        <dbReference type="ARBA" id="ARBA00022448"/>
    </source>
</evidence>
<sequence length="506" mass="56139">MAAQNQHTEKDSAYEIEDVTPPEIEQVPEDVDHGFTKEEQKRILRHVDRRLVLTCGLLFCICLMDRTNLGIAVLSGMRTDLNLIGNRYNIITVVFMPTYALSMPIANIILKKAGARAFLPTVCLLWGITLLGMGFVKIWSQLIPLRLLLGVFEAGCFPGCAYLLSCWYTRYELQKRNAGFYMVGILSQAFSGILGFAFSKAEGSGVGPAWLGRLDVKTGVHGPGLSGWRWIFILQGIVTVFIALIAYVTIVNFPETAHRTFGLKFLNDAESKWIVARLQADREDVYAEKFRLREFLANALDLNTWFFTIIFLCNSCLTYSIAYFLPIILRDGMGFGVAAAQTLTAPPHLVSLPFMYGFAWAGDKYRRRSPILMCCGTITIIGLSLLAFAKNTGARYFGVFLACIGSNSTIPALLTWQGNNVRGQWKRAFSNALMISSGGIGGVIAGFVFRTQDAPAYIPGITTGIVCGALILLSSVILAIRFWRDNKKADQGQKTLEGLERFRYTL</sequence>
<comment type="caution">
    <text evidence="8">The sequence shown here is derived from an EMBL/GenBank/DDBJ whole genome shotgun (WGS) entry which is preliminary data.</text>
</comment>
<keyword evidence="4 6" id="KW-1133">Transmembrane helix</keyword>
<dbReference type="Gene3D" id="1.20.1250.20">
    <property type="entry name" value="MFS general substrate transporter like domains"/>
    <property type="match status" value="2"/>
</dbReference>
<feature type="transmembrane region" description="Helical" evidence="6">
    <location>
        <begin position="230"/>
        <end position="250"/>
    </location>
</feature>
<organism evidence="8 9">
    <name type="scientific">Cyphellophora attinorum</name>
    <dbReference type="NCBI Taxonomy" id="1664694"/>
    <lineage>
        <taxon>Eukaryota</taxon>
        <taxon>Fungi</taxon>
        <taxon>Dikarya</taxon>
        <taxon>Ascomycota</taxon>
        <taxon>Pezizomycotina</taxon>
        <taxon>Eurotiomycetes</taxon>
        <taxon>Chaetothyriomycetidae</taxon>
        <taxon>Chaetothyriales</taxon>
        <taxon>Cyphellophoraceae</taxon>
        <taxon>Cyphellophora</taxon>
    </lineage>
</organism>
<feature type="transmembrane region" description="Helical" evidence="6">
    <location>
        <begin position="180"/>
        <end position="198"/>
    </location>
</feature>
<dbReference type="InterPro" id="IPR011701">
    <property type="entry name" value="MFS"/>
</dbReference>
<dbReference type="Proteomes" id="UP000038010">
    <property type="component" value="Unassembled WGS sequence"/>
</dbReference>
<keyword evidence="5 6" id="KW-0472">Membrane</keyword>
<reference evidence="8 9" key="1">
    <citation type="submission" date="2015-06" db="EMBL/GenBank/DDBJ databases">
        <title>Draft genome of the ant-associated black yeast Phialophora attae CBS 131958.</title>
        <authorList>
            <person name="Moreno L.F."/>
            <person name="Stielow B.J."/>
            <person name="de Hoog S."/>
            <person name="Vicente V.A."/>
            <person name="Weiss V.A."/>
            <person name="de Vries M."/>
            <person name="Cruz L.M."/>
            <person name="Souza E.M."/>
        </authorList>
    </citation>
    <scope>NUCLEOTIDE SEQUENCE [LARGE SCALE GENOMIC DNA]</scope>
    <source>
        <strain evidence="8 9">CBS 131958</strain>
    </source>
</reference>
<feature type="transmembrane region" description="Helical" evidence="6">
    <location>
        <begin position="461"/>
        <end position="483"/>
    </location>
</feature>
<evidence type="ECO:0000256" key="1">
    <source>
        <dbReference type="ARBA" id="ARBA00004141"/>
    </source>
</evidence>
<name>A0A0N1HD54_9EURO</name>
<dbReference type="GeneID" id="28737361"/>
<feature type="transmembrane region" description="Helical" evidence="6">
    <location>
        <begin position="395"/>
        <end position="416"/>
    </location>
</feature>
<dbReference type="Pfam" id="PF07690">
    <property type="entry name" value="MFS_1"/>
    <property type="match status" value="1"/>
</dbReference>
<feature type="transmembrane region" description="Helical" evidence="6">
    <location>
        <begin position="88"/>
        <end position="110"/>
    </location>
</feature>
<keyword evidence="9" id="KW-1185">Reference proteome</keyword>
<dbReference type="VEuPathDB" id="FungiDB:AB675_5280"/>
<evidence type="ECO:0000256" key="3">
    <source>
        <dbReference type="ARBA" id="ARBA00022692"/>
    </source>
</evidence>
<dbReference type="FunFam" id="1.20.1250.20:FF:000013">
    <property type="entry name" value="MFS general substrate transporter"/>
    <property type="match status" value="1"/>
</dbReference>
<accession>A0A0N1HD54</accession>
<evidence type="ECO:0000256" key="4">
    <source>
        <dbReference type="ARBA" id="ARBA00022989"/>
    </source>
</evidence>
<gene>
    <name evidence="8" type="ORF">AB675_5280</name>
</gene>
<keyword evidence="3 6" id="KW-0812">Transmembrane</keyword>
<evidence type="ECO:0000256" key="5">
    <source>
        <dbReference type="ARBA" id="ARBA00023136"/>
    </source>
</evidence>
<dbReference type="GO" id="GO:0022857">
    <property type="term" value="F:transmembrane transporter activity"/>
    <property type="evidence" value="ECO:0007669"/>
    <property type="project" value="InterPro"/>
</dbReference>
<feature type="transmembrane region" description="Helical" evidence="6">
    <location>
        <begin position="428"/>
        <end position="449"/>
    </location>
</feature>
<feature type="transmembrane region" description="Helical" evidence="6">
    <location>
        <begin position="145"/>
        <end position="168"/>
    </location>
</feature>
<dbReference type="PROSITE" id="PS50850">
    <property type="entry name" value="MFS"/>
    <property type="match status" value="1"/>
</dbReference>
<feature type="transmembrane region" description="Helical" evidence="6">
    <location>
        <begin position="335"/>
        <end position="359"/>
    </location>
</feature>
<dbReference type="EMBL" id="LFJN01000008">
    <property type="protein sequence ID" value="KPI42146.1"/>
    <property type="molecule type" value="Genomic_DNA"/>
</dbReference>
<evidence type="ECO:0000313" key="9">
    <source>
        <dbReference type="Proteomes" id="UP000038010"/>
    </source>
</evidence>
<evidence type="ECO:0000259" key="7">
    <source>
        <dbReference type="PROSITE" id="PS50850"/>
    </source>
</evidence>
<dbReference type="STRING" id="1664694.A0A0N1HD54"/>
<dbReference type="RefSeq" id="XP_018002109.1">
    <property type="nucleotide sequence ID" value="XM_018145481.1"/>
</dbReference>
<feature type="domain" description="Major facilitator superfamily (MFS) profile" evidence="7">
    <location>
        <begin position="51"/>
        <end position="487"/>
    </location>
</feature>
<evidence type="ECO:0000313" key="8">
    <source>
        <dbReference type="EMBL" id="KPI42146.1"/>
    </source>
</evidence>
<protein>
    <submittedName>
        <fullName evidence="8">High-affinity nicotinic acid transporter</fullName>
    </submittedName>
</protein>
<evidence type="ECO:0000256" key="6">
    <source>
        <dbReference type="SAM" id="Phobius"/>
    </source>
</evidence>